<reference evidence="5" key="1">
    <citation type="submission" date="2014-09" db="EMBL/GenBank/DDBJ databases">
        <title>Sequence of the Streptomyces nodosus genome.</title>
        <authorList>
            <person name="Sweeney P."/>
            <person name="Stephens N."/>
            <person name="Murphy C."/>
            <person name="Caffrey P."/>
        </authorList>
    </citation>
    <scope>NUCLEOTIDE SEQUENCE [LARGE SCALE GENOMIC DNA]</scope>
    <source>
        <strain evidence="5">ATCC 14899</strain>
    </source>
</reference>
<keyword evidence="1" id="KW-0812">Transmembrane</keyword>
<feature type="transmembrane region" description="Helical" evidence="1">
    <location>
        <begin position="136"/>
        <end position="156"/>
    </location>
</feature>
<feature type="transmembrane region" description="Helical" evidence="1">
    <location>
        <begin position="107"/>
        <end position="124"/>
    </location>
</feature>
<feature type="domain" description="VanZ-like" evidence="2">
    <location>
        <begin position="80"/>
        <end position="152"/>
    </location>
</feature>
<evidence type="ECO:0000259" key="2">
    <source>
        <dbReference type="Pfam" id="PF04892"/>
    </source>
</evidence>
<name>A0A0B5DJ86_9ACTN</name>
<dbReference type="Pfam" id="PF04892">
    <property type="entry name" value="VanZ"/>
    <property type="match status" value="1"/>
</dbReference>
<organism evidence="3 5">
    <name type="scientific">Streptomyces nodosus</name>
    <dbReference type="NCBI Taxonomy" id="40318"/>
    <lineage>
        <taxon>Bacteria</taxon>
        <taxon>Bacillati</taxon>
        <taxon>Actinomycetota</taxon>
        <taxon>Actinomycetes</taxon>
        <taxon>Kitasatosporales</taxon>
        <taxon>Streptomycetaceae</taxon>
        <taxon>Streptomyces</taxon>
    </lineage>
</organism>
<dbReference type="InterPro" id="IPR006976">
    <property type="entry name" value="VanZ-like"/>
</dbReference>
<dbReference type="KEGG" id="snq:CP978_30045"/>
<accession>A0A0B5DJ86</accession>
<proteinExistence type="predicted"/>
<dbReference type="EMBL" id="CP023747">
    <property type="protein sequence ID" value="QEV42236.1"/>
    <property type="molecule type" value="Genomic_DNA"/>
</dbReference>
<evidence type="ECO:0000313" key="6">
    <source>
        <dbReference type="Proteomes" id="UP000325763"/>
    </source>
</evidence>
<dbReference type="RefSeq" id="WP_043446064.1">
    <property type="nucleotide sequence ID" value="NZ_JACHMR010000001.1"/>
</dbReference>
<reference evidence="4 6" key="3">
    <citation type="submission" date="2017-09" db="EMBL/GenBank/DDBJ databases">
        <title>Streptomyces genome completion.</title>
        <authorList>
            <person name="Lee N."/>
            <person name="Cho B.-K."/>
        </authorList>
    </citation>
    <scope>NUCLEOTIDE SEQUENCE [LARGE SCALE GENOMIC DNA]</scope>
    <source>
        <strain evidence="4 6">ATCC 14899</strain>
    </source>
</reference>
<evidence type="ECO:0000313" key="4">
    <source>
        <dbReference type="EMBL" id="QEV42236.1"/>
    </source>
</evidence>
<dbReference type="EMBL" id="CP009313">
    <property type="protein sequence ID" value="AJE43728.1"/>
    <property type="molecule type" value="Genomic_DNA"/>
</dbReference>
<keyword evidence="5" id="KW-1185">Reference proteome</keyword>
<dbReference type="Proteomes" id="UP000325763">
    <property type="component" value="Chromosome"/>
</dbReference>
<dbReference type="Proteomes" id="UP000031526">
    <property type="component" value="Chromosome"/>
</dbReference>
<evidence type="ECO:0000313" key="3">
    <source>
        <dbReference type="EMBL" id="AJE43728.1"/>
    </source>
</evidence>
<evidence type="ECO:0000313" key="5">
    <source>
        <dbReference type="Proteomes" id="UP000031526"/>
    </source>
</evidence>
<dbReference type="OrthoDB" id="4335631at2"/>
<sequence>MFTAIFQDRYGYLAVCSLTALVLGGASWLYSRRLGNPYGVWWGGLAATLTGVLGVTFMGGGPARGECVVNHDLTEPFHTTQGLWNLAMTVPLGLFGLLAVRRLLPALVGVVTLPLAIEFTQATVDGLGRTCDSADVEMNILGGLVGLAVAAVALGAGGKLEVRAGARASLIASAAVLALGVGVVRPMLTFTEAYGTELVPADSQQRHAVEQAVREAFGDLYQPDGVYRQPCWEVPCTHIIFQLVGRDKGQPEAFGSGSLSWPDRKQLTMQLEDGDRPGVTGYPVTGSTAASTEQEAYRIARSYMREHYPWAEDADRHRTSPVGEKAEQGWTTSWFWLHDEVQMPRTLDVRVGRSGHVSQVDVALGPTRVTVAEAKLTAPQAEDRVRKVLLARSRAFGDTELDLSGVRAMYQVEASTLKAVEREGTWRSEWLVTVSTRPEDTPGQDETVPSEPSLWWVDSGDGRLHEGIAPVEID</sequence>
<gene>
    <name evidence="4" type="ORF">CP978_30045</name>
    <name evidence="3" type="ORF">SNOD_29745</name>
</gene>
<feature type="transmembrane region" description="Helical" evidence="1">
    <location>
        <begin position="168"/>
        <end position="188"/>
    </location>
</feature>
<feature type="transmembrane region" description="Helical" evidence="1">
    <location>
        <begin position="42"/>
        <end position="63"/>
    </location>
</feature>
<reference evidence="3 5" key="2">
    <citation type="journal article" date="2016" name="Appl. Microbiol. Biotechnol.">
        <title>Exploiting the genome sequence of Streptomyces nodosus for enhanced antibiotic production.</title>
        <authorList>
            <person name="Sweeney P."/>
            <person name="Murphy C.D."/>
            <person name="Caffrey P."/>
        </authorList>
    </citation>
    <scope>NUCLEOTIDE SEQUENCE [LARGE SCALE GENOMIC DNA]</scope>
    <source>
        <strain evidence="3 5">ATCC 14899</strain>
    </source>
</reference>
<protein>
    <submittedName>
        <fullName evidence="4">VanZ family protein</fullName>
    </submittedName>
</protein>
<feature type="transmembrane region" description="Helical" evidence="1">
    <location>
        <begin position="12"/>
        <end position="30"/>
    </location>
</feature>
<evidence type="ECO:0000256" key="1">
    <source>
        <dbReference type="SAM" id="Phobius"/>
    </source>
</evidence>
<dbReference type="HOGENOM" id="CLU_616647_0_0_11"/>
<keyword evidence="1" id="KW-1133">Transmembrane helix</keyword>
<dbReference type="AlphaFoldDB" id="A0A0B5DJ86"/>
<keyword evidence="1" id="KW-0472">Membrane</keyword>
<feature type="transmembrane region" description="Helical" evidence="1">
    <location>
        <begin position="83"/>
        <end position="100"/>
    </location>
</feature>